<dbReference type="Proteomes" id="UP000001861">
    <property type="component" value="Unassembled WGS sequence"/>
</dbReference>
<dbReference type="PANTHER" id="PTHR11474:SF126">
    <property type="entry name" value="TYROSINASE-LIKE PROTEIN TYR-1-RELATED"/>
    <property type="match status" value="1"/>
</dbReference>
<sequence length="377" mass="41682">MKLVTFIFTALVQHVISTSASPTSASVEDGAAIASRTQKGCTKIDVLKEWRDIPVQQRLDYIRAVQCLQAKPADITLPREGVRSRYDEFQASHADLTHHAHWPVGQFLPWHRYFVFLYHKALQKECGYKGTLPYWDWTRDADSGVPFSSSPLFDPITGFGGDGVPGTYTGPPEVFPHDPIGPWPPGVSYPPIPFPPFPGFPSGPRSPQGCVPSGPFAHHTVIIGPKATDVNPRCLVRGIYEDVKKNVNSTALKATLDQPTFEAFRNFIAVQGEPLEPGSGIHWAGHAIVGGTMSAAGSSPGDPLFYLNHANLDRIWAKWQNADPEKRLFEISGNTTMWPPFVNTTLDYEMPFTTISKPIKIRDVMNTGSYPQCYSTF</sequence>
<dbReference type="HOGENOM" id="CLU_035914_2_0_1"/>
<dbReference type="InParanoid" id="A8NL26"/>
<keyword evidence="2" id="KW-0186">Copper</keyword>
<dbReference type="Pfam" id="PF00264">
    <property type="entry name" value="Tyrosinase"/>
    <property type="match status" value="1"/>
</dbReference>
<evidence type="ECO:0000256" key="2">
    <source>
        <dbReference type="ARBA" id="ARBA00023008"/>
    </source>
</evidence>
<dbReference type="VEuPathDB" id="FungiDB:CC1G_10470"/>
<dbReference type="PANTHER" id="PTHR11474">
    <property type="entry name" value="TYROSINASE FAMILY MEMBER"/>
    <property type="match status" value="1"/>
</dbReference>
<dbReference type="InterPro" id="IPR002227">
    <property type="entry name" value="Tyrosinase_Cu-bd"/>
</dbReference>
<evidence type="ECO:0000256" key="3">
    <source>
        <dbReference type="SAM" id="SignalP"/>
    </source>
</evidence>
<evidence type="ECO:0000259" key="4">
    <source>
        <dbReference type="PROSITE" id="PS00498"/>
    </source>
</evidence>
<dbReference type="STRING" id="240176.A8NL26"/>
<accession>A8NL26</accession>
<name>A8NL26_COPC7</name>
<dbReference type="OMA" id="QATHMSA"/>
<evidence type="ECO:0000256" key="1">
    <source>
        <dbReference type="ARBA" id="ARBA00022723"/>
    </source>
</evidence>
<dbReference type="InterPro" id="IPR050316">
    <property type="entry name" value="Tyrosinase/Hemocyanin"/>
</dbReference>
<comment type="caution">
    <text evidence="5">The sequence shown here is derived from an EMBL/GenBank/DDBJ whole genome shotgun (WGS) entry which is preliminary data.</text>
</comment>
<dbReference type="PROSITE" id="PS00498">
    <property type="entry name" value="TYROSINASE_2"/>
    <property type="match status" value="1"/>
</dbReference>
<dbReference type="SUPFAM" id="SSF48056">
    <property type="entry name" value="Di-copper centre-containing domain"/>
    <property type="match status" value="1"/>
</dbReference>
<feature type="chain" id="PRO_5002724679" description="Tyrosinase copper-binding domain-containing protein" evidence="3">
    <location>
        <begin position="21"/>
        <end position="377"/>
    </location>
</feature>
<dbReference type="GO" id="GO:0016491">
    <property type="term" value="F:oxidoreductase activity"/>
    <property type="evidence" value="ECO:0007669"/>
    <property type="project" value="InterPro"/>
</dbReference>
<keyword evidence="1" id="KW-0479">Metal-binding</keyword>
<gene>
    <name evidence="5" type="ORF">CC1G_10470</name>
</gene>
<proteinExistence type="predicted"/>
<dbReference type="eggNOG" id="ENOG502RM4B">
    <property type="taxonomic scope" value="Eukaryota"/>
</dbReference>
<dbReference type="AlphaFoldDB" id="A8NL26"/>
<keyword evidence="6" id="KW-1185">Reference proteome</keyword>
<dbReference type="RefSeq" id="XP_001834596.2">
    <property type="nucleotide sequence ID" value="XM_001834544.2"/>
</dbReference>
<dbReference type="GeneID" id="6011111"/>
<evidence type="ECO:0000313" key="6">
    <source>
        <dbReference type="Proteomes" id="UP000001861"/>
    </source>
</evidence>
<protein>
    <recommendedName>
        <fullName evidence="4">Tyrosinase copper-binding domain-containing protein</fullName>
    </recommendedName>
</protein>
<dbReference type="PRINTS" id="PR00092">
    <property type="entry name" value="TYROSINASE"/>
</dbReference>
<reference evidence="5 6" key="1">
    <citation type="journal article" date="2010" name="Proc. Natl. Acad. Sci. U.S.A.">
        <title>Insights into evolution of multicellular fungi from the assembled chromosomes of the mushroom Coprinopsis cinerea (Coprinus cinereus).</title>
        <authorList>
            <person name="Stajich J.E."/>
            <person name="Wilke S.K."/>
            <person name="Ahren D."/>
            <person name="Au C.H."/>
            <person name="Birren B.W."/>
            <person name="Borodovsky M."/>
            <person name="Burns C."/>
            <person name="Canback B."/>
            <person name="Casselton L.A."/>
            <person name="Cheng C.K."/>
            <person name="Deng J."/>
            <person name="Dietrich F.S."/>
            <person name="Fargo D.C."/>
            <person name="Farman M.L."/>
            <person name="Gathman A.C."/>
            <person name="Goldberg J."/>
            <person name="Guigo R."/>
            <person name="Hoegger P.J."/>
            <person name="Hooker J.B."/>
            <person name="Huggins A."/>
            <person name="James T.Y."/>
            <person name="Kamada T."/>
            <person name="Kilaru S."/>
            <person name="Kodira C."/>
            <person name="Kues U."/>
            <person name="Kupfer D."/>
            <person name="Kwan H.S."/>
            <person name="Lomsadze A."/>
            <person name="Li W."/>
            <person name="Lilly W.W."/>
            <person name="Ma L.J."/>
            <person name="Mackey A.J."/>
            <person name="Manning G."/>
            <person name="Martin F."/>
            <person name="Muraguchi H."/>
            <person name="Natvig D.O."/>
            <person name="Palmerini H."/>
            <person name="Ramesh M.A."/>
            <person name="Rehmeyer C.J."/>
            <person name="Roe B.A."/>
            <person name="Shenoy N."/>
            <person name="Stanke M."/>
            <person name="Ter-Hovhannisyan V."/>
            <person name="Tunlid A."/>
            <person name="Velagapudi R."/>
            <person name="Vision T.J."/>
            <person name="Zeng Q."/>
            <person name="Zolan M.E."/>
            <person name="Pukkila P.J."/>
        </authorList>
    </citation>
    <scope>NUCLEOTIDE SEQUENCE [LARGE SCALE GENOMIC DNA]</scope>
    <source>
        <strain evidence="6">Okayama-7 / 130 / ATCC MYA-4618 / FGSC 9003</strain>
    </source>
</reference>
<feature type="signal peptide" evidence="3">
    <location>
        <begin position="1"/>
        <end position="20"/>
    </location>
</feature>
<dbReference type="OrthoDB" id="6132182at2759"/>
<evidence type="ECO:0000313" key="5">
    <source>
        <dbReference type="EMBL" id="EAU87191.2"/>
    </source>
</evidence>
<dbReference type="KEGG" id="cci:CC1G_10470"/>
<keyword evidence="3" id="KW-0732">Signal</keyword>
<feature type="domain" description="Tyrosinase copper-binding" evidence="4">
    <location>
        <begin position="302"/>
        <end position="313"/>
    </location>
</feature>
<organism evidence="5 6">
    <name type="scientific">Coprinopsis cinerea (strain Okayama-7 / 130 / ATCC MYA-4618 / FGSC 9003)</name>
    <name type="common">Inky cap fungus</name>
    <name type="synonym">Hormographiella aspergillata</name>
    <dbReference type="NCBI Taxonomy" id="240176"/>
    <lineage>
        <taxon>Eukaryota</taxon>
        <taxon>Fungi</taxon>
        <taxon>Dikarya</taxon>
        <taxon>Basidiomycota</taxon>
        <taxon>Agaricomycotina</taxon>
        <taxon>Agaricomycetes</taxon>
        <taxon>Agaricomycetidae</taxon>
        <taxon>Agaricales</taxon>
        <taxon>Agaricineae</taxon>
        <taxon>Psathyrellaceae</taxon>
        <taxon>Coprinopsis</taxon>
    </lineage>
</organism>
<dbReference type="EMBL" id="AACS02000012">
    <property type="protein sequence ID" value="EAU87191.2"/>
    <property type="molecule type" value="Genomic_DNA"/>
</dbReference>
<dbReference type="GO" id="GO:0046872">
    <property type="term" value="F:metal ion binding"/>
    <property type="evidence" value="ECO:0007669"/>
    <property type="project" value="UniProtKB-KW"/>
</dbReference>
<dbReference type="Gene3D" id="1.10.1280.10">
    <property type="entry name" value="Di-copper center containing domain from catechol oxidase"/>
    <property type="match status" value="1"/>
</dbReference>
<dbReference type="InterPro" id="IPR008922">
    <property type="entry name" value="Di-copper_centre_dom_sf"/>
</dbReference>